<accession>A0ABT1BFV3</accession>
<feature type="non-terminal residue" evidence="1">
    <location>
        <position position="1"/>
    </location>
</feature>
<protein>
    <submittedName>
        <fullName evidence="1">Uncharacterized protein</fullName>
    </submittedName>
</protein>
<gene>
    <name evidence="1" type="ORF">LOD26_25920</name>
</gene>
<keyword evidence="2" id="KW-1185">Reference proteome</keyword>
<name>A0ABT1BFV3_9ENTR</name>
<dbReference type="EMBL" id="JAJJVQ010000040">
    <property type="protein sequence ID" value="MCO5784692.1"/>
    <property type="molecule type" value="Genomic_DNA"/>
</dbReference>
<comment type="caution">
    <text evidence="1">The sequence shown here is derived from an EMBL/GenBank/DDBJ whole genome shotgun (WGS) entry which is preliminary data.</text>
</comment>
<organism evidence="1 2">
    <name type="scientific">Citrobacter meridianamericanus</name>
    <dbReference type="NCBI Taxonomy" id="2894201"/>
    <lineage>
        <taxon>Bacteria</taxon>
        <taxon>Pseudomonadati</taxon>
        <taxon>Pseudomonadota</taxon>
        <taxon>Gammaproteobacteria</taxon>
        <taxon>Enterobacterales</taxon>
        <taxon>Enterobacteriaceae</taxon>
        <taxon>Citrobacter</taxon>
    </lineage>
</organism>
<proteinExistence type="predicted"/>
<dbReference type="Proteomes" id="UP001139290">
    <property type="component" value="Unassembled WGS sequence"/>
</dbReference>
<evidence type="ECO:0000313" key="1">
    <source>
        <dbReference type="EMBL" id="MCO5784692.1"/>
    </source>
</evidence>
<dbReference type="RefSeq" id="WP_252839203.1">
    <property type="nucleotide sequence ID" value="NZ_JAJJVQ010000040.1"/>
</dbReference>
<sequence length="302" mass="31072">TDRRRESVTVTAKVAGGLPVQTQSKATQFYQYANLTITGLVNNGCTVTCTVTVNAHAQDIDGNPLSGLSVGSQSPTYGGGSTGFTLPPTDASGNAAIQRPMTTAAVDTGVYVFADAAHNAGVIPATRAGAFTSEYRSATTTVTTSAPYTRVIWTYVAPTNVLATQATRSITTSQIYTGTYTHTGSQCGKTLNAITNQQPYPGVSCASMGYPQPWVDSPGVILQAGGPPNGNCISDGYTPSCSEGAVTPATYTKQDIKWDCRSDVNPSGSAPGALPANCVDISPASSAVANQTNTSPGWTHTP</sequence>
<reference evidence="1" key="1">
    <citation type="submission" date="2021-11" db="EMBL/GenBank/DDBJ databases">
        <title>Citrobacter meridianamericanus sp. nov. isolated from soil.</title>
        <authorList>
            <person name="Furlan J.P.R."/>
            <person name="Stehling E.G."/>
        </authorList>
    </citation>
    <scope>NUCLEOTIDE SEQUENCE</scope>
    <source>
        <strain evidence="1">BR102</strain>
    </source>
</reference>
<evidence type="ECO:0000313" key="2">
    <source>
        <dbReference type="Proteomes" id="UP001139290"/>
    </source>
</evidence>